<name>A0A7X5ZYX0_9ACTN</name>
<feature type="transmembrane region" description="Helical" evidence="2">
    <location>
        <begin position="268"/>
        <end position="289"/>
    </location>
</feature>
<feature type="compositionally biased region" description="Low complexity" evidence="1">
    <location>
        <begin position="398"/>
        <end position="425"/>
    </location>
</feature>
<feature type="transmembrane region" description="Helical" evidence="2">
    <location>
        <begin position="110"/>
        <end position="130"/>
    </location>
</feature>
<dbReference type="AlphaFoldDB" id="A0A7X5ZYX0"/>
<comment type="caution">
    <text evidence="3">The sequence shown here is derived from an EMBL/GenBank/DDBJ whole genome shotgun (WGS) entry which is preliminary data.</text>
</comment>
<feature type="transmembrane region" description="Helical" evidence="2">
    <location>
        <begin position="227"/>
        <end position="248"/>
    </location>
</feature>
<feature type="region of interest" description="Disordered" evidence="1">
    <location>
        <begin position="320"/>
        <end position="349"/>
    </location>
</feature>
<evidence type="ECO:0000313" key="4">
    <source>
        <dbReference type="Proteomes" id="UP000555407"/>
    </source>
</evidence>
<dbReference type="RefSeq" id="WP_167204015.1">
    <property type="nucleotide sequence ID" value="NZ_JAASRO010000001.1"/>
</dbReference>
<sequence length="445" mass="43893">MCGPTDLKCHVAAGVESVANGWVDNVNRLTADFFSTVLNSLATFWVEPKTPVTLATSSADQQTWTDSKTVAFMHEKTLGLTLTILAFAIVIAGIRVAWEQRAKPLQDLLKALLTFVVVCGCGTAVVQLLIAWSDDFAIHVVQDALGGESFSSAVGGMLQQPTDRGDNAGITSVLMVLLLGQLAALASLVQIVLMLIRSAMLVLLGSTLPLAAAATNTEAGRAWFKKYCAWTLGFIAYKPAAALIYAAALKLKDEEMLGPDNSGLMESLTALMMMLLAILALPAVLRLAVPATAAVAGGSVGMGSMSPDLGSNATGAVNVGPASGGRSGGGAGGGASGGGAVASGGGATGAATTGAKAAGGAALGPAGVAATAARKAAGAFAGAAAHSAGESGGGSYGASGSRPSGGRATRSRSSSPGGGARQSSSVNKTPAGATTGGNDGPSGSW</sequence>
<evidence type="ECO:0008006" key="5">
    <source>
        <dbReference type="Google" id="ProtNLM"/>
    </source>
</evidence>
<keyword evidence="2" id="KW-1133">Transmembrane helix</keyword>
<evidence type="ECO:0000256" key="2">
    <source>
        <dbReference type="SAM" id="Phobius"/>
    </source>
</evidence>
<keyword evidence="4" id="KW-1185">Reference proteome</keyword>
<dbReference type="EMBL" id="JAASRO010000001">
    <property type="protein sequence ID" value="NIK55323.1"/>
    <property type="molecule type" value="Genomic_DNA"/>
</dbReference>
<feature type="compositionally biased region" description="Gly residues" evidence="1">
    <location>
        <begin position="434"/>
        <end position="445"/>
    </location>
</feature>
<feature type="transmembrane region" description="Helical" evidence="2">
    <location>
        <begin position="78"/>
        <end position="98"/>
    </location>
</feature>
<protein>
    <recommendedName>
        <fullName evidence="5">TrbL/VirB6 plasmid conjugal transfer protein</fullName>
    </recommendedName>
</protein>
<dbReference type="Proteomes" id="UP000555407">
    <property type="component" value="Unassembled WGS sequence"/>
</dbReference>
<organism evidence="3 4">
    <name type="scientific">Kribbella shirazensis</name>
    <dbReference type="NCBI Taxonomy" id="1105143"/>
    <lineage>
        <taxon>Bacteria</taxon>
        <taxon>Bacillati</taxon>
        <taxon>Actinomycetota</taxon>
        <taxon>Actinomycetes</taxon>
        <taxon>Propionibacteriales</taxon>
        <taxon>Kribbellaceae</taxon>
        <taxon>Kribbella</taxon>
    </lineage>
</organism>
<dbReference type="Pfam" id="PF19590">
    <property type="entry name" value="TrbL_3"/>
    <property type="match status" value="1"/>
</dbReference>
<keyword evidence="2" id="KW-0812">Transmembrane</keyword>
<dbReference type="InterPro" id="IPR045782">
    <property type="entry name" value="TrbL_3"/>
</dbReference>
<accession>A0A7X5ZYX0</accession>
<proteinExistence type="predicted"/>
<reference evidence="3 4" key="1">
    <citation type="submission" date="2020-03" db="EMBL/GenBank/DDBJ databases">
        <title>Sequencing the genomes of 1000 actinobacteria strains.</title>
        <authorList>
            <person name="Klenk H.-P."/>
        </authorList>
    </citation>
    <scope>NUCLEOTIDE SEQUENCE [LARGE SCALE GENOMIC DNA]</scope>
    <source>
        <strain evidence="3 4">DSM 45490</strain>
    </source>
</reference>
<evidence type="ECO:0000256" key="1">
    <source>
        <dbReference type="SAM" id="MobiDB-lite"/>
    </source>
</evidence>
<feature type="transmembrane region" description="Helical" evidence="2">
    <location>
        <begin position="195"/>
        <end position="215"/>
    </location>
</feature>
<feature type="transmembrane region" description="Helical" evidence="2">
    <location>
        <begin position="170"/>
        <end position="189"/>
    </location>
</feature>
<feature type="compositionally biased region" description="Gly residues" evidence="1">
    <location>
        <begin position="322"/>
        <end position="348"/>
    </location>
</feature>
<gene>
    <name evidence="3" type="ORF">BJY22_001040</name>
</gene>
<keyword evidence="2" id="KW-0472">Membrane</keyword>
<feature type="region of interest" description="Disordered" evidence="1">
    <location>
        <begin position="387"/>
        <end position="445"/>
    </location>
</feature>
<evidence type="ECO:0000313" key="3">
    <source>
        <dbReference type="EMBL" id="NIK55323.1"/>
    </source>
</evidence>
<dbReference type="GO" id="GO:0030255">
    <property type="term" value="P:protein secretion by the type IV secretion system"/>
    <property type="evidence" value="ECO:0007669"/>
    <property type="project" value="InterPro"/>
</dbReference>